<dbReference type="GO" id="GO:0016740">
    <property type="term" value="F:transferase activity"/>
    <property type="evidence" value="ECO:0007669"/>
    <property type="project" value="UniProtKB-KW"/>
</dbReference>
<sequence>MALVQAKSTALTKRSNDSQLMPPPPKRIKRPKNVIDEESYTDAISEIIARDFFPGLLETELQQEYLDAQESGDKAWVSIAGRRLTQVMTPGRRRGRRGTSIQTPLRASDTPRGFAGDTPMSVASDVTRSTEATTAMEVDTNMSLDKFQSLYTSEDNESFYKLVDKQNQKNREKHGWMWSENNKMPSKMMLKQQEIETKLLQSRSSLDDDGGERNRLAIRDVAEKPARPDAWKSKPNNQLMFGPESLEDSIETISQKAQNDSRAAPKGVSYANTRLPGPETIQQTTSIPSSPSLSAVRDAIAGRRRESDLESGFNGSETPRVNGYAFVDDEPEEESYIPGPTINLGKGNAVRSPFVIKEQSKREDLHHRMVDSNSRSKRTSARIGMTGKIDSTPVPKFPSSPRVGSGNLTPAAQRLWSRVGSSGGKVTPDAFGPRTPGPRDDTQERCYGGKVSQSQGQDGLEQDHFYETSQSNSALDEKPTEELEIQQEKAHRYPLPDGTIPPANSDLNLPAVDQEIVSNRPNDEQRKEPLGQAGLEPISSSASSIPIPTSRPLSSDTARRIQRQSEEQIPSKTADALGDVTQDPLEKGHDGDSFYRTFGHSSPTLSSLPRVKIPKHPSSIQDVETVGLNSDTFYNAQEGQKTTQIPSVEAVPKQDQAPSDINTDLFYSPRIAEMLGGKSRGTREGVLRLKGVKNTPVEKTTLAEGKEQDSFNVRTSSQELPSKPDIAPDEAVAISAEPGDADADIQNLAQDLAEESDKQPSKISEEPTTQPTPYELRESKVPSSRLGRLWNYGGLAAGMFGGAISESIRRVSGSGGDGSFMLSAGNMDRLVTKLSQMRGAALKLGQMMSFQDSKMLPAPIQEVLQRVQDRADYMPASQRNRVLTANLGPDWRELFLSFDEKPLAAASIGQVHKAILKSNGAPVAVKVQYPGVADSIDSDLSNLAILLTASRLLPKGLFLDKTIANARVELAWECDYIREAECGRRFEELLADEKDVFLVPKVYPEASGKQVLTMEFMDGIGVTRVQSFTQKQRDWIGTQILRLCLREITEFKYMQTDPNWTNFLYNAKTNRLELLDFGASREYPEEFITLYSKNLVAASRTDKESVRKYSIELGYLTGHESKAMLDAHIASVLTLAEPFLDSSPEIYDFKDQTITDRVKALIPVMIRERLAPPPEETYSLHRKLSGAFLLCAKLGSRVRCRELFEKSMTKAGLL</sequence>
<dbReference type="InterPro" id="IPR034646">
    <property type="entry name" value="ADCK3_dom"/>
</dbReference>
<proteinExistence type="inferred from homology"/>
<dbReference type="InterPro" id="IPR004147">
    <property type="entry name" value="ABC1_dom"/>
</dbReference>
<dbReference type="GO" id="GO:0005524">
    <property type="term" value="F:ATP binding"/>
    <property type="evidence" value="ECO:0007669"/>
    <property type="project" value="UniProtKB-KW"/>
</dbReference>
<evidence type="ECO:0000313" key="8">
    <source>
        <dbReference type="Proteomes" id="UP000785200"/>
    </source>
</evidence>
<organism evidence="7 8">
    <name type="scientific">Hyphodiscus hymeniophilus</name>
    <dbReference type="NCBI Taxonomy" id="353542"/>
    <lineage>
        <taxon>Eukaryota</taxon>
        <taxon>Fungi</taxon>
        <taxon>Dikarya</taxon>
        <taxon>Ascomycota</taxon>
        <taxon>Pezizomycotina</taxon>
        <taxon>Leotiomycetes</taxon>
        <taxon>Helotiales</taxon>
        <taxon>Hyphodiscaceae</taxon>
        <taxon>Hyphodiscus</taxon>
    </lineage>
</organism>
<evidence type="ECO:0000256" key="2">
    <source>
        <dbReference type="ARBA" id="ARBA00022679"/>
    </source>
</evidence>
<dbReference type="PANTHER" id="PTHR43851">
    <property type="match status" value="1"/>
</dbReference>
<feature type="region of interest" description="Disordered" evidence="5">
    <location>
        <begin position="752"/>
        <end position="780"/>
    </location>
</feature>
<dbReference type="Pfam" id="PF09751">
    <property type="entry name" value="Es2"/>
    <property type="match status" value="1"/>
</dbReference>
<keyword evidence="2" id="KW-0808">Transferase</keyword>
<keyword evidence="3" id="KW-0547">Nucleotide-binding</keyword>
<dbReference type="EMBL" id="VNKQ01000010">
    <property type="protein sequence ID" value="KAG0648552.1"/>
    <property type="molecule type" value="Genomic_DNA"/>
</dbReference>
<feature type="region of interest" description="Disordered" evidence="5">
    <location>
        <begin position="254"/>
        <end position="296"/>
    </location>
</feature>
<feature type="compositionally biased region" description="Polar residues" evidence="5">
    <location>
        <begin position="710"/>
        <end position="720"/>
    </location>
</feature>
<evidence type="ECO:0000256" key="1">
    <source>
        <dbReference type="ARBA" id="ARBA00009670"/>
    </source>
</evidence>
<dbReference type="InterPro" id="IPR051409">
    <property type="entry name" value="Atypical_kinase_ADCK"/>
</dbReference>
<dbReference type="CDD" id="cd13970">
    <property type="entry name" value="ABC1_ADCK3"/>
    <property type="match status" value="1"/>
</dbReference>
<protein>
    <submittedName>
        <fullName evidence="7">Abc1</fullName>
    </submittedName>
</protein>
<gene>
    <name evidence="7" type="ORF">D0Z07_5425</name>
</gene>
<feature type="compositionally biased region" description="Polar residues" evidence="5">
    <location>
        <begin position="1"/>
        <end position="19"/>
    </location>
</feature>
<dbReference type="InterPro" id="IPR011009">
    <property type="entry name" value="Kinase-like_dom_sf"/>
</dbReference>
<feature type="compositionally biased region" description="Basic and acidic residues" evidence="5">
    <location>
        <begin position="584"/>
        <end position="593"/>
    </location>
</feature>
<feature type="compositionally biased region" description="Basic and acidic residues" evidence="5">
    <location>
        <begin position="475"/>
        <end position="491"/>
    </location>
</feature>
<feature type="compositionally biased region" description="Basic and acidic residues" evidence="5">
    <location>
        <begin position="755"/>
        <end position="765"/>
    </location>
</feature>
<reference evidence="7" key="1">
    <citation type="submission" date="2019-07" db="EMBL/GenBank/DDBJ databases">
        <title>Hyphodiscus hymeniophilus genome sequencing and assembly.</title>
        <authorList>
            <person name="Kramer G."/>
            <person name="Nodwell J."/>
        </authorList>
    </citation>
    <scope>NUCLEOTIDE SEQUENCE</scope>
    <source>
        <strain evidence="7">ATCC 34498</strain>
    </source>
</reference>
<feature type="region of interest" description="Disordered" evidence="5">
    <location>
        <begin position="1"/>
        <end position="32"/>
    </location>
</feature>
<feature type="region of interest" description="Disordered" evidence="5">
    <location>
        <begin position="303"/>
        <end position="322"/>
    </location>
</feature>
<comment type="similarity">
    <text evidence="1">Belongs to the protein kinase superfamily. ADCK protein kinase family.</text>
</comment>
<accession>A0A9P7AWM6</accession>
<feature type="compositionally biased region" description="Basic and acidic residues" evidence="5">
    <location>
        <begin position="557"/>
        <end position="566"/>
    </location>
</feature>
<feature type="domain" description="ABC1 atypical kinase-like" evidence="6">
    <location>
        <begin position="866"/>
        <end position="1109"/>
    </location>
</feature>
<feature type="region of interest" description="Disordered" evidence="5">
    <location>
        <begin position="360"/>
        <end position="613"/>
    </location>
</feature>
<feature type="region of interest" description="Disordered" evidence="5">
    <location>
        <begin position="91"/>
        <end position="118"/>
    </location>
</feature>
<feature type="region of interest" description="Disordered" evidence="5">
    <location>
        <begin position="698"/>
        <end position="726"/>
    </location>
</feature>
<dbReference type="SUPFAM" id="SSF56112">
    <property type="entry name" value="Protein kinase-like (PK-like)"/>
    <property type="match status" value="1"/>
</dbReference>
<keyword evidence="4" id="KW-0067">ATP-binding</keyword>
<dbReference type="GO" id="GO:0006744">
    <property type="term" value="P:ubiquinone biosynthetic process"/>
    <property type="evidence" value="ECO:0007669"/>
    <property type="project" value="TreeGrafter"/>
</dbReference>
<dbReference type="PANTHER" id="PTHR43851:SF3">
    <property type="entry name" value="COENZYME Q8"/>
    <property type="match status" value="1"/>
</dbReference>
<keyword evidence="8" id="KW-1185">Reference proteome</keyword>
<feature type="compositionally biased region" description="Basic and acidic residues" evidence="5">
    <location>
        <begin position="360"/>
        <end position="370"/>
    </location>
</feature>
<dbReference type="AlphaFoldDB" id="A0A9P7AWM6"/>
<name>A0A9P7AWM6_9HELO</name>
<evidence type="ECO:0000259" key="6">
    <source>
        <dbReference type="Pfam" id="PF03109"/>
    </source>
</evidence>
<feature type="compositionally biased region" description="Low complexity" evidence="5">
    <location>
        <begin position="537"/>
        <end position="550"/>
    </location>
</feature>
<evidence type="ECO:0000256" key="5">
    <source>
        <dbReference type="SAM" id="MobiDB-lite"/>
    </source>
</evidence>
<dbReference type="Pfam" id="PF03109">
    <property type="entry name" value="ABC1"/>
    <property type="match status" value="1"/>
</dbReference>
<evidence type="ECO:0000256" key="4">
    <source>
        <dbReference type="ARBA" id="ARBA00022840"/>
    </source>
</evidence>
<dbReference type="InterPro" id="IPR019148">
    <property type="entry name" value="Nuclear_protein_DGCR14_ESS-2"/>
</dbReference>
<evidence type="ECO:0000313" key="7">
    <source>
        <dbReference type="EMBL" id="KAG0648552.1"/>
    </source>
</evidence>
<comment type="caution">
    <text evidence="7">The sequence shown here is derived from an EMBL/GenBank/DDBJ whole genome shotgun (WGS) entry which is preliminary data.</text>
</comment>
<dbReference type="Proteomes" id="UP000785200">
    <property type="component" value="Unassembled WGS sequence"/>
</dbReference>
<dbReference type="OrthoDB" id="201153at2759"/>
<feature type="compositionally biased region" description="Polar residues" evidence="5">
    <location>
        <begin position="280"/>
        <end position="293"/>
    </location>
</feature>
<evidence type="ECO:0000256" key="3">
    <source>
        <dbReference type="ARBA" id="ARBA00022741"/>
    </source>
</evidence>